<keyword evidence="3 8" id="KW-0378">Hydrolase</keyword>
<evidence type="ECO:0000256" key="9">
    <source>
        <dbReference type="RuleBase" id="RU000673"/>
    </source>
</evidence>
<dbReference type="EMBL" id="AWVP01000103">
    <property type="protein sequence ID" value="ERK56099.1"/>
    <property type="molecule type" value="Genomic_DNA"/>
</dbReference>
<evidence type="ECO:0000313" key="12">
    <source>
        <dbReference type="Proteomes" id="UP000016637"/>
    </source>
</evidence>
<evidence type="ECO:0000256" key="2">
    <source>
        <dbReference type="ARBA" id="ARBA00022555"/>
    </source>
</evidence>
<comment type="function">
    <text evidence="8">Catalyzes the release of premature peptidyl moieties from peptidyl-tRNA molecules trapped in stalled 50S ribosomal subunits, and thus maintains levels of free tRNAs and 50S ribosomes.</text>
</comment>
<dbReference type="SUPFAM" id="SSF53178">
    <property type="entry name" value="Peptidyl-tRNA hydrolase-like"/>
    <property type="match status" value="1"/>
</dbReference>
<sequence length="185" mass="21231">MKLIVGLGNPGKQYANTRHNIGFMILDELAKSWGISFDKNKFNADYTIAYYNGIRYLLIKPTTYMNLSGEALRKFYDYFEINIDDILVVYDDLDTKTASFRLKAKGSSGGHNGIKSIISHLGTENFNRLKIGIDRPTPPMKVVDYVLGKFTKEEMNEIEKIYKKSINAIEDFSKMNIVELMNKYN</sequence>
<comment type="subcellular location">
    <subcellularLocation>
        <location evidence="8">Cytoplasm</location>
    </subcellularLocation>
</comment>
<dbReference type="GO" id="GO:0000049">
    <property type="term" value="F:tRNA binding"/>
    <property type="evidence" value="ECO:0007669"/>
    <property type="project" value="UniProtKB-UniRule"/>
</dbReference>
<feature type="binding site" evidence="8">
    <location>
        <position position="112"/>
    </location>
    <ligand>
        <name>tRNA</name>
        <dbReference type="ChEBI" id="CHEBI:17843"/>
    </ligand>
</feature>
<dbReference type="AlphaFoldDB" id="U2QIR6"/>
<dbReference type="InterPro" id="IPR018171">
    <property type="entry name" value="Pept_tRNA_hydro_CS"/>
</dbReference>
<dbReference type="PROSITE" id="PS01195">
    <property type="entry name" value="PEPT_TRNA_HYDROL_1"/>
    <property type="match status" value="1"/>
</dbReference>
<evidence type="ECO:0000256" key="4">
    <source>
        <dbReference type="ARBA" id="ARBA00022884"/>
    </source>
</evidence>
<feature type="binding site" evidence="8">
    <location>
        <position position="66"/>
    </location>
    <ligand>
        <name>tRNA</name>
        <dbReference type="ChEBI" id="CHEBI:17843"/>
    </ligand>
</feature>
<evidence type="ECO:0000256" key="3">
    <source>
        <dbReference type="ARBA" id="ARBA00022801"/>
    </source>
</evidence>
<organism evidence="11 12">
    <name type="scientific">Gemella bergeri ATCC 700627</name>
    <dbReference type="NCBI Taxonomy" id="1321820"/>
    <lineage>
        <taxon>Bacteria</taxon>
        <taxon>Bacillati</taxon>
        <taxon>Bacillota</taxon>
        <taxon>Bacilli</taxon>
        <taxon>Bacillales</taxon>
        <taxon>Gemellaceae</taxon>
        <taxon>Gemella</taxon>
    </lineage>
</organism>
<feature type="site" description="Stabilizes the basic form of H active site to accept a proton" evidence="8">
    <location>
        <position position="91"/>
    </location>
</feature>
<keyword evidence="2 8" id="KW-0820">tRNA-binding</keyword>
<evidence type="ECO:0000256" key="5">
    <source>
        <dbReference type="ARBA" id="ARBA00038063"/>
    </source>
</evidence>
<dbReference type="NCBIfam" id="TIGR00447">
    <property type="entry name" value="pth"/>
    <property type="match status" value="1"/>
</dbReference>
<dbReference type="Gene3D" id="3.40.50.1470">
    <property type="entry name" value="Peptidyl-tRNA hydrolase"/>
    <property type="match status" value="1"/>
</dbReference>
<feature type="binding site" evidence="8">
    <location>
        <position position="14"/>
    </location>
    <ligand>
        <name>tRNA</name>
        <dbReference type="ChEBI" id="CHEBI:17843"/>
    </ligand>
</feature>
<protein>
    <recommendedName>
        <fullName evidence="7 8">Peptidyl-tRNA hydrolase</fullName>
        <shortName evidence="8">Pth</shortName>
        <ecNumber evidence="1 8">3.1.1.29</ecNumber>
    </recommendedName>
</protein>
<comment type="subunit">
    <text evidence="8">Monomer.</text>
</comment>
<evidence type="ECO:0000256" key="1">
    <source>
        <dbReference type="ARBA" id="ARBA00013260"/>
    </source>
</evidence>
<dbReference type="RefSeq" id="WP_021753153.1">
    <property type="nucleotide sequence ID" value="NZ_KI271848.1"/>
</dbReference>
<dbReference type="GO" id="GO:0005737">
    <property type="term" value="C:cytoplasm"/>
    <property type="evidence" value="ECO:0007669"/>
    <property type="project" value="UniProtKB-SubCell"/>
</dbReference>
<feature type="active site" description="Proton acceptor" evidence="8">
    <location>
        <position position="19"/>
    </location>
</feature>
<dbReference type="HOGENOM" id="CLU_062456_4_1_9"/>
<evidence type="ECO:0000256" key="7">
    <source>
        <dbReference type="ARBA" id="ARBA00050038"/>
    </source>
</evidence>
<dbReference type="GO" id="GO:0072344">
    <property type="term" value="P:rescue of stalled ribosome"/>
    <property type="evidence" value="ECO:0007669"/>
    <property type="project" value="UniProtKB-UniRule"/>
</dbReference>
<evidence type="ECO:0000313" key="11">
    <source>
        <dbReference type="EMBL" id="ERK56099.1"/>
    </source>
</evidence>
<dbReference type="Pfam" id="PF01195">
    <property type="entry name" value="Pept_tRNA_hydro"/>
    <property type="match status" value="1"/>
</dbReference>
<comment type="catalytic activity">
    <reaction evidence="6 8 9">
        <text>an N-acyl-L-alpha-aminoacyl-tRNA + H2O = an N-acyl-L-amino acid + a tRNA + H(+)</text>
        <dbReference type="Rhea" id="RHEA:54448"/>
        <dbReference type="Rhea" id="RHEA-COMP:10123"/>
        <dbReference type="Rhea" id="RHEA-COMP:13883"/>
        <dbReference type="ChEBI" id="CHEBI:15377"/>
        <dbReference type="ChEBI" id="CHEBI:15378"/>
        <dbReference type="ChEBI" id="CHEBI:59874"/>
        <dbReference type="ChEBI" id="CHEBI:78442"/>
        <dbReference type="ChEBI" id="CHEBI:138191"/>
        <dbReference type="EC" id="3.1.1.29"/>
    </reaction>
</comment>
<comment type="function">
    <text evidence="8">Hydrolyzes ribosome-free peptidyl-tRNAs (with 1 or more amino acids incorporated), which drop off the ribosome during protein synthesis, or as a result of ribosome stalling.</text>
</comment>
<comment type="caution">
    <text evidence="11">The sequence shown here is derived from an EMBL/GenBank/DDBJ whole genome shotgun (WGS) entry which is preliminary data.</text>
</comment>
<dbReference type="InterPro" id="IPR001328">
    <property type="entry name" value="Pept_tRNA_hydro"/>
</dbReference>
<comment type="similarity">
    <text evidence="5 8 10">Belongs to the PTH family.</text>
</comment>
<dbReference type="PANTHER" id="PTHR17224">
    <property type="entry name" value="PEPTIDYL-TRNA HYDROLASE"/>
    <property type="match status" value="1"/>
</dbReference>
<dbReference type="GO" id="GO:0006515">
    <property type="term" value="P:protein quality control for misfolded or incompletely synthesized proteins"/>
    <property type="evidence" value="ECO:0007669"/>
    <property type="project" value="UniProtKB-UniRule"/>
</dbReference>
<evidence type="ECO:0000256" key="8">
    <source>
        <dbReference type="HAMAP-Rule" id="MF_00083"/>
    </source>
</evidence>
<dbReference type="HAMAP" id="MF_00083">
    <property type="entry name" value="Pept_tRNA_hydro_bact"/>
    <property type="match status" value="1"/>
</dbReference>
<dbReference type="PANTHER" id="PTHR17224:SF1">
    <property type="entry name" value="PEPTIDYL-TRNA HYDROLASE"/>
    <property type="match status" value="1"/>
</dbReference>
<feature type="site" description="Discriminates between blocked and unblocked aminoacyl-tRNA" evidence="8">
    <location>
        <position position="9"/>
    </location>
</feature>
<dbReference type="PROSITE" id="PS01196">
    <property type="entry name" value="PEPT_TRNA_HYDROL_2"/>
    <property type="match status" value="1"/>
</dbReference>
<keyword evidence="8" id="KW-0963">Cytoplasm</keyword>
<dbReference type="Proteomes" id="UP000016637">
    <property type="component" value="Unassembled WGS sequence"/>
</dbReference>
<dbReference type="PATRIC" id="fig|1321820.3.peg.1452"/>
<accession>U2QIR6</accession>
<dbReference type="GO" id="GO:0004045">
    <property type="term" value="F:peptidyl-tRNA hydrolase activity"/>
    <property type="evidence" value="ECO:0007669"/>
    <property type="project" value="UniProtKB-UniRule"/>
</dbReference>
<dbReference type="CDD" id="cd00462">
    <property type="entry name" value="PTH"/>
    <property type="match status" value="1"/>
</dbReference>
<evidence type="ECO:0000256" key="6">
    <source>
        <dbReference type="ARBA" id="ARBA00048707"/>
    </source>
</evidence>
<name>U2QIR6_9BACL</name>
<reference evidence="11 12" key="1">
    <citation type="submission" date="2013-08" db="EMBL/GenBank/DDBJ databases">
        <authorList>
            <person name="Weinstock G."/>
            <person name="Sodergren E."/>
            <person name="Wylie T."/>
            <person name="Fulton L."/>
            <person name="Fulton R."/>
            <person name="Fronick C."/>
            <person name="O'Laughlin M."/>
            <person name="Godfrey J."/>
            <person name="Miner T."/>
            <person name="Herter B."/>
            <person name="Appelbaum E."/>
            <person name="Cordes M."/>
            <person name="Lek S."/>
            <person name="Wollam A."/>
            <person name="Pepin K.H."/>
            <person name="Palsikar V.B."/>
            <person name="Mitreva M."/>
            <person name="Wilson R.K."/>
        </authorList>
    </citation>
    <scope>NUCLEOTIDE SEQUENCE [LARGE SCALE GENOMIC DNA]</scope>
    <source>
        <strain evidence="11 12">ATCC 700627</strain>
    </source>
</reference>
<feature type="binding site" evidence="8">
    <location>
        <position position="64"/>
    </location>
    <ligand>
        <name>tRNA</name>
        <dbReference type="ChEBI" id="CHEBI:17843"/>
    </ligand>
</feature>
<keyword evidence="12" id="KW-1185">Reference proteome</keyword>
<proteinExistence type="inferred from homology"/>
<keyword evidence="4 8" id="KW-0694">RNA-binding</keyword>
<dbReference type="InterPro" id="IPR036416">
    <property type="entry name" value="Pept_tRNA_hydro_sf"/>
</dbReference>
<dbReference type="eggNOG" id="COG0193">
    <property type="taxonomic scope" value="Bacteria"/>
</dbReference>
<dbReference type="EC" id="3.1.1.29" evidence="1 8"/>
<gene>
    <name evidence="8" type="primary">pth</name>
    <name evidence="11" type="ORF">HMPREF1983_01510</name>
</gene>
<evidence type="ECO:0000256" key="10">
    <source>
        <dbReference type="RuleBase" id="RU004320"/>
    </source>
</evidence>
<dbReference type="FunFam" id="3.40.50.1470:FF:000001">
    <property type="entry name" value="Peptidyl-tRNA hydrolase"/>
    <property type="match status" value="1"/>
</dbReference>